<reference evidence="1" key="1">
    <citation type="submission" date="2014-12" db="EMBL/GenBank/DDBJ databases">
        <title>Insight into the proteome of Arion vulgaris.</title>
        <authorList>
            <person name="Aradska J."/>
            <person name="Bulat T."/>
            <person name="Smidak R."/>
            <person name="Sarate P."/>
            <person name="Gangsoo J."/>
            <person name="Sialana F."/>
            <person name="Bilban M."/>
            <person name="Lubec G."/>
        </authorList>
    </citation>
    <scope>NUCLEOTIDE SEQUENCE</scope>
    <source>
        <tissue evidence="1">Skin</tissue>
    </source>
</reference>
<proteinExistence type="predicted"/>
<dbReference type="AlphaFoldDB" id="A0A0B6ZRD3"/>
<organism evidence="1">
    <name type="scientific">Arion vulgaris</name>
    <dbReference type="NCBI Taxonomy" id="1028688"/>
    <lineage>
        <taxon>Eukaryota</taxon>
        <taxon>Metazoa</taxon>
        <taxon>Spiralia</taxon>
        <taxon>Lophotrochozoa</taxon>
        <taxon>Mollusca</taxon>
        <taxon>Gastropoda</taxon>
        <taxon>Heterobranchia</taxon>
        <taxon>Euthyneura</taxon>
        <taxon>Panpulmonata</taxon>
        <taxon>Eupulmonata</taxon>
        <taxon>Stylommatophora</taxon>
        <taxon>Helicina</taxon>
        <taxon>Arionoidea</taxon>
        <taxon>Arionidae</taxon>
        <taxon>Arion</taxon>
    </lineage>
</organism>
<accession>A0A0B6ZRD3</accession>
<gene>
    <name evidence="1" type="primary">ORF76139</name>
</gene>
<dbReference type="EMBL" id="HACG01024047">
    <property type="protein sequence ID" value="CEK70912.1"/>
    <property type="molecule type" value="Transcribed_RNA"/>
</dbReference>
<name>A0A0B6ZRD3_9EUPU</name>
<evidence type="ECO:0000313" key="1">
    <source>
        <dbReference type="EMBL" id="CEK70912.1"/>
    </source>
</evidence>
<sequence>MLTSVIRIMWRLLSWEIFLHKYRKLSKIMFYVGDLETFSWKMLFVSEDFIQQSRHFL</sequence>
<protein>
    <submittedName>
        <fullName evidence="1">Uncharacterized protein</fullName>
    </submittedName>
</protein>